<evidence type="ECO:0000256" key="1">
    <source>
        <dbReference type="ARBA" id="ARBA00004651"/>
    </source>
</evidence>
<evidence type="ECO:0000313" key="9">
    <source>
        <dbReference type="EMBL" id="MBO8415716.1"/>
    </source>
</evidence>
<dbReference type="PANTHER" id="PTHR30572">
    <property type="entry name" value="MEMBRANE COMPONENT OF TRANSPORTER-RELATED"/>
    <property type="match status" value="1"/>
</dbReference>
<evidence type="ECO:0000256" key="4">
    <source>
        <dbReference type="ARBA" id="ARBA00022989"/>
    </source>
</evidence>
<feature type="transmembrane region" description="Helical" evidence="7">
    <location>
        <begin position="82"/>
        <end position="107"/>
    </location>
</feature>
<dbReference type="AlphaFoldDB" id="A0A9D9GT36"/>
<organism evidence="9 10">
    <name type="scientific">Candidatus Avisuccinivibrio stercorigallinarum</name>
    <dbReference type="NCBI Taxonomy" id="2840704"/>
    <lineage>
        <taxon>Bacteria</taxon>
        <taxon>Pseudomonadati</taxon>
        <taxon>Pseudomonadota</taxon>
        <taxon>Gammaproteobacteria</taxon>
        <taxon>Aeromonadales</taxon>
        <taxon>Succinivibrionaceae</taxon>
        <taxon>Succinivibrionaceae incertae sedis</taxon>
        <taxon>Candidatus Avisuccinivibrio</taxon>
    </lineage>
</organism>
<keyword evidence="3 7" id="KW-0812">Transmembrane</keyword>
<protein>
    <submittedName>
        <fullName evidence="9">FtsX-like permease family protein</fullName>
    </submittedName>
</protein>
<comment type="caution">
    <text evidence="9">The sequence shown here is derived from an EMBL/GenBank/DDBJ whole genome shotgun (WGS) entry which is preliminary data.</text>
</comment>
<feature type="domain" description="ABC3 transporter permease C-terminal" evidence="8">
    <location>
        <begin position="85"/>
        <end position="199"/>
    </location>
</feature>
<dbReference type="PANTHER" id="PTHR30572:SF4">
    <property type="entry name" value="ABC TRANSPORTER PERMEASE YTRF"/>
    <property type="match status" value="1"/>
</dbReference>
<name>A0A9D9GT36_9GAMM</name>
<keyword evidence="4 7" id="KW-1133">Transmembrane helix</keyword>
<evidence type="ECO:0000256" key="3">
    <source>
        <dbReference type="ARBA" id="ARBA00022692"/>
    </source>
</evidence>
<dbReference type="Pfam" id="PF02687">
    <property type="entry name" value="FtsX"/>
    <property type="match status" value="1"/>
</dbReference>
<evidence type="ECO:0000256" key="7">
    <source>
        <dbReference type="SAM" id="Phobius"/>
    </source>
</evidence>
<dbReference type="Proteomes" id="UP000823631">
    <property type="component" value="Unassembled WGS sequence"/>
</dbReference>
<dbReference type="GO" id="GO:0022857">
    <property type="term" value="F:transmembrane transporter activity"/>
    <property type="evidence" value="ECO:0007669"/>
    <property type="project" value="TreeGrafter"/>
</dbReference>
<dbReference type="GO" id="GO:0005886">
    <property type="term" value="C:plasma membrane"/>
    <property type="evidence" value="ECO:0007669"/>
    <property type="project" value="UniProtKB-SubCell"/>
</dbReference>
<feature type="transmembrane region" description="Helical" evidence="7">
    <location>
        <begin position="169"/>
        <end position="189"/>
    </location>
</feature>
<keyword evidence="2" id="KW-1003">Cell membrane</keyword>
<dbReference type="InterPro" id="IPR050250">
    <property type="entry name" value="Macrolide_Exporter_MacB"/>
</dbReference>
<reference evidence="9" key="1">
    <citation type="submission" date="2020-10" db="EMBL/GenBank/DDBJ databases">
        <authorList>
            <person name="Gilroy R."/>
        </authorList>
    </citation>
    <scope>NUCLEOTIDE SEQUENCE</scope>
    <source>
        <strain evidence="9">17213</strain>
    </source>
</reference>
<evidence type="ECO:0000259" key="8">
    <source>
        <dbReference type="Pfam" id="PF02687"/>
    </source>
</evidence>
<keyword evidence="5 7" id="KW-0472">Membrane</keyword>
<reference evidence="9" key="2">
    <citation type="journal article" date="2021" name="PeerJ">
        <title>Extensive microbial diversity within the chicken gut microbiome revealed by metagenomics and culture.</title>
        <authorList>
            <person name="Gilroy R."/>
            <person name="Ravi A."/>
            <person name="Getino M."/>
            <person name="Pursley I."/>
            <person name="Horton D.L."/>
            <person name="Alikhan N.F."/>
            <person name="Baker D."/>
            <person name="Gharbi K."/>
            <person name="Hall N."/>
            <person name="Watson M."/>
            <person name="Adriaenssens E.M."/>
            <person name="Foster-Nyarko E."/>
            <person name="Jarju S."/>
            <person name="Secka A."/>
            <person name="Antonio M."/>
            <person name="Oren A."/>
            <person name="Chaudhuri R.R."/>
            <person name="La Ragione R."/>
            <person name="Hildebrand F."/>
            <person name="Pallen M.J."/>
        </authorList>
    </citation>
    <scope>NUCLEOTIDE SEQUENCE</scope>
    <source>
        <strain evidence="9">17213</strain>
    </source>
</reference>
<comment type="similarity">
    <text evidence="6">Belongs to the ABC-4 integral membrane protein family.</text>
</comment>
<evidence type="ECO:0000313" key="10">
    <source>
        <dbReference type="Proteomes" id="UP000823631"/>
    </source>
</evidence>
<feature type="transmembrane region" description="Helical" evidence="7">
    <location>
        <begin position="135"/>
        <end position="157"/>
    </location>
</feature>
<sequence>MAGILQTGSNEEGLIYLNFNDLKALTGYDRGFDVVECSIKGSEDSLRALSHKLESSFPEVKAQLVERVAKSEGRVLSRLQSLVWIVTLVVMVLTMVCVSTTMLAAAAERRQEIGLRKALGADKLSIIRQFMAESLMLGLVGGVLGTILGYGFALYVSQTVFASAVKPDLILALFTVAAAAAVTGISSYLPVYQASKTDPAVVLRGE</sequence>
<dbReference type="InterPro" id="IPR003838">
    <property type="entry name" value="ABC3_permease_C"/>
</dbReference>
<evidence type="ECO:0000256" key="5">
    <source>
        <dbReference type="ARBA" id="ARBA00023136"/>
    </source>
</evidence>
<evidence type="ECO:0000256" key="2">
    <source>
        <dbReference type="ARBA" id="ARBA00022475"/>
    </source>
</evidence>
<comment type="subcellular location">
    <subcellularLocation>
        <location evidence="1">Cell membrane</location>
        <topology evidence="1">Multi-pass membrane protein</topology>
    </subcellularLocation>
</comment>
<proteinExistence type="inferred from homology"/>
<accession>A0A9D9GT36</accession>
<evidence type="ECO:0000256" key="6">
    <source>
        <dbReference type="ARBA" id="ARBA00038076"/>
    </source>
</evidence>
<dbReference type="EMBL" id="JADINH010000106">
    <property type="protein sequence ID" value="MBO8415716.1"/>
    <property type="molecule type" value="Genomic_DNA"/>
</dbReference>
<gene>
    <name evidence="9" type="ORF">IAB19_04995</name>
</gene>